<reference evidence="1 2" key="1">
    <citation type="submission" date="2020-08" db="EMBL/GenBank/DDBJ databases">
        <title>Clostridia isolated from Swiss meat.</title>
        <authorList>
            <person name="Wambui J."/>
            <person name="Stevens M.J.A."/>
            <person name="Stephan R."/>
        </authorList>
    </citation>
    <scope>NUCLEOTIDE SEQUENCE [LARGE SCALE GENOMIC DNA]</scope>
    <source>
        <strain evidence="1 2">CM001</strain>
    </source>
</reference>
<evidence type="ECO:0000313" key="1">
    <source>
        <dbReference type="EMBL" id="MBB6714795.1"/>
    </source>
</evidence>
<comment type="caution">
    <text evidence="1">The sequence shown here is derived from an EMBL/GenBank/DDBJ whole genome shotgun (WGS) entry which is preliminary data.</text>
</comment>
<dbReference type="AlphaFoldDB" id="A0A7X0VRN5"/>
<name>A0A7X0VRN5_9CLOT</name>
<dbReference type="EMBL" id="JACKWY010000004">
    <property type="protein sequence ID" value="MBB6714795.1"/>
    <property type="molecule type" value="Genomic_DNA"/>
</dbReference>
<proteinExistence type="predicted"/>
<organism evidence="1 2">
    <name type="scientific">Clostridium gasigenes</name>
    <dbReference type="NCBI Taxonomy" id="94869"/>
    <lineage>
        <taxon>Bacteria</taxon>
        <taxon>Bacillati</taxon>
        <taxon>Bacillota</taxon>
        <taxon>Clostridia</taxon>
        <taxon>Eubacteriales</taxon>
        <taxon>Clostridiaceae</taxon>
        <taxon>Clostridium</taxon>
    </lineage>
</organism>
<accession>A0A7X0VRN5</accession>
<dbReference type="RefSeq" id="WP_185164278.1">
    <property type="nucleotide sequence ID" value="NZ_JACKWY010000004.1"/>
</dbReference>
<sequence>MSIAVKEIIINKFNGYGNDIDIPLMNGGKTFKAMAIENGIVVSNLDKQPLLQWDVFYGTIELLSGKIDKKASKGDAMGCRLGDDGLLFDSVEGYIAEKVYGKAIGDSVFRRITPIAAVLSYCNIVINGRGFLELVE</sequence>
<gene>
    <name evidence="1" type="ORF">H7E68_08630</name>
</gene>
<evidence type="ECO:0000313" key="2">
    <source>
        <dbReference type="Proteomes" id="UP000585258"/>
    </source>
</evidence>
<dbReference type="Proteomes" id="UP000585258">
    <property type="component" value="Unassembled WGS sequence"/>
</dbReference>
<protein>
    <submittedName>
        <fullName evidence="1">Uncharacterized protein</fullName>
    </submittedName>
</protein>